<evidence type="ECO:0000256" key="12">
    <source>
        <dbReference type="PROSITE-ProRule" id="PRU00842"/>
    </source>
</evidence>
<feature type="binding site" evidence="13">
    <location>
        <begin position="294"/>
        <end position="298"/>
    </location>
    <ligand>
        <name>ATP</name>
        <dbReference type="ChEBI" id="CHEBI:30616"/>
    </ligand>
</feature>
<dbReference type="InterPro" id="IPR022414">
    <property type="entry name" value="ATP-guanido_PTrfase_cat"/>
</dbReference>
<dbReference type="PANTHER" id="PTHR11547">
    <property type="entry name" value="ARGININE OR CREATINE KINASE"/>
    <property type="match status" value="1"/>
</dbReference>
<dbReference type="GO" id="GO:0031625">
    <property type="term" value="F:ubiquitin protein ligase binding"/>
    <property type="evidence" value="ECO:0007669"/>
    <property type="project" value="Ensembl"/>
</dbReference>
<evidence type="ECO:0000256" key="4">
    <source>
        <dbReference type="ARBA" id="ARBA00022741"/>
    </source>
</evidence>
<dbReference type="SUPFAM" id="SSF55931">
    <property type="entry name" value="Glutamine synthetase/guanido kinase"/>
    <property type="match status" value="1"/>
</dbReference>
<comment type="catalytic activity">
    <reaction evidence="11">
        <text>creatine + ATP = N-phosphocreatine + ADP + H(+)</text>
        <dbReference type="Rhea" id="RHEA:17157"/>
        <dbReference type="ChEBI" id="CHEBI:15378"/>
        <dbReference type="ChEBI" id="CHEBI:30616"/>
        <dbReference type="ChEBI" id="CHEBI:57947"/>
        <dbReference type="ChEBI" id="CHEBI:58092"/>
        <dbReference type="ChEBI" id="CHEBI:456216"/>
        <dbReference type="EC" id="2.7.3.2"/>
    </reaction>
    <physiologicalReaction direction="left-to-right" evidence="11">
        <dbReference type="Rhea" id="RHEA:17158"/>
    </physiologicalReaction>
</comment>
<dbReference type="Pfam" id="PF02807">
    <property type="entry name" value="ATP-gua_PtransN"/>
    <property type="match status" value="1"/>
</dbReference>
<evidence type="ECO:0000256" key="8">
    <source>
        <dbReference type="ARBA" id="ARBA00041818"/>
    </source>
</evidence>
<evidence type="ECO:0000256" key="14">
    <source>
        <dbReference type="RuleBase" id="RU000505"/>
    </source>
</evidence>
<dbReference type="InterPro" id="IPR000749">
    <property type="entry name" value="ATP-guanido_PTrfase"/>
</dbReference>
<dbReference type="PANTHER" id="PTHR11547:SF23">
    <property type="entry name" value="CREATINE KINASE B-TYPE"/>
    <property type="match status" value="1"/>
</dbReference>
<dbReference type="Proteomes" id="UP000001073">
    <property type="component" value="Chromosome 22a"/>
</dbReference>
<dbReference type="Gene3D" id="3.30.590.10">
    <property type="entry name" value="Glutamine synthetase/guanido kinase, catalytic domain"/>
    <property type="match status" value="1"/>
</dbReference>
<accession>G1S298</accession>
<evidence type="ECO:0000256" key="9">
    <source>
        <dbReference type="ARBA" id="ARBA00045554"/>
    </source>
</evidence>
<name>G1S298_NOMLE</name>
<dbReference type="OMA" id="HMRVIAM"/>
<dbReference type="FunCoup" id="G1S298">
    <property type="interactions" value="1075"/>
</dbReference>
<evidence type="ECO:0000259" key="17">
    <source>
        <dbReference type="PROSITE" id="PS51510"/>
    </source>
</evidence>
<evidence type="ECO:0000256" key="15">
    <source>
        <dbReference type="SAM" id="MobiDB-lite"/>
    </source>
</evidence>
<evidence type="ECO:0000256" key="1">
    <source>
        <dbReference type="ARBA" id="ARBA00006798"/>
    </source>
</evidence>
<evidence type="ECO:0000256" key="2">
    <source>
        <dbReference type="ARBA" id="ARBA00012231"/>
    </source>
</evidence>
<dbReference type="InterPro" id="IPR022413">
    <property type="entry name" value="ATP-guanido_PTrfase_N"/>
</dbReference>
<evidence type="ECO:0000259" key="16">
    <source>
        <dbReference type="PROSITE" id="PS51509"/>
    </source>
</evidence>
<dbReference type="eggNOG" id="KOG3581">
    <property type="taxonomic scope" value="Eukaryota"/>
</dbReference>
<dbReference type="Ensembl" id="ENSNLET00000020626.3">
    <property type="protein sequence ID" value="ENSNLEP00000019636.3"/>
    <property type="gene ID" value="ENSNLEG00000016174.3"/>
</dbReference>
<evidence type="ECO:0000256" key="5">
    <source>
        <dbReference type="ARBA" id="ARBA00022777"/>
    </source>
</evidence>
<protein>
    <recommendedName>
        <fullName evidence="7">Creatine kinase B-type</fullName>
        <ecNumber evidence="2">2.7.3.2</ecNumber>
    </recommendedName>
    <alternativeName>
        <fullName evidence="8">Creatine kinase B chain</fullName>
    </alternativeName>
</protein>
<dbReference type="EC" id="2.7.3.2" evidence="2"/>
<evidence type="ECO:0000313" key="18">
    <source>
        <dbReference type="Ensembl" id="ENSNLEP00000019636.3"/>
    </source>
</evidence>
<evidence type="ECO:0000256" key="7">
    <source>
        <dbReference type="ARBA" id="ARBA00040306"/>
    </source>
</evidence>
<evidence type="ECO:0000256" key="11">
    <source>
        <dbReference type="ARBA" id="ARBA00048857"/>
    </source>
</evidence>
<evidence type="ECO:0000256" key="10">
    <source>
        <dbReference type="ARBA" id="ARBA00047143"/>
    </source>
</evidence>
<dbReference type="STRING" id="61853.ENSNLEP00000019636"/>
<dbReference type="InParanoid" id="G1S298"/>
<dbReference type="EMBL" id="ADFV01093167">
    <property type="status" value="NOT_ANNOTATED_CDS"/>
    <property type="molecule type" value="Genomic_DNA"/>
</dbReference>
<dbReference type="HOGENOM" id="CLU_019868_4_2_1"/>
<evidence type="ECO:0000256" key="3">
    <source>
        <dbReference type="ARBA" id="ARBA00022679"/>
    </source>
</evidence>
<feature type="binding site" evidence="13">
    <location>
        <begin position="121"/>
        <end position="125"/>
    </location>
    <ligand>
        <name>ATP</name>
        <dbReference type="ChEBI" id="CHEBI:30616"/>
    </ligand>
</feature>
<proteinExistence type="inferred from homology"/>
<dbReference type="AlphaFoldDB" id="G1S298"/>
<dbReference type="CDD" id="cd00716">
    <property type="entry name" value="creatine_kinase_like"/>
    <property type="match status" value="1"/>
</dbReference>
<dbReference type="PROSITE" id="PS51509">
    <property type="entry name" value="PHOSPHAGEN_KINASE_N"/>
    <property type="match status" value="1"/>
</dbReference>
<dbReference type="GO" id="GO:0005829">
    <property type="term" value="C:cytosol"/>
    <property type="evidence" value="ECO:0007669"/>
    <property type="project" value="Ensembl"/>
</dbReference>
<dbReference type="Gene3D" id="1.10.135.10">
    <property type="entry name" value="ATP:guanido phosphotransferase, N-terminal domain"/>
    <property type="match status" value="1"/>
</dbReference>
<feature type="binding site" evidence="13">
    <location>
        <position position="238"/>
    </location>
    <ligand>
        <name>ATP</name>
        <dbReference type="ChEBI" id="CHEBI:30616"/>
    </ligand>
</feature>
<evidence type="ECO:0000313" key="19">
    <source>
        <dbReference type="Proteomes" id="UP000001073"/>
    </source>
</evidence>
<keyword evidence="4 13" id="KW-0547">Nucleotide-binding</keyword>
<dbReference type="FunFam" id="3.30.590.10:FF:000026">
    <property type="entry name" value="Creatine kinase B-type"/>
    <property type="match status" value="1"/>
</dbReference>
<reference evidence="18 19" key="1">
    <citation type="submission" date="2012-10" db="EMBL/GenBank/DDBJ databases">
        <authorList>
            <consortium name="Gibbon Genome Sequencing Consortium"/>
        </authorList>
    </citation>
    <scope>NUCLEOTIDE SEQUENCE [LARGE SCALE GENOMIC DNA]</scope>
</reference>
<comment type="subunit">
    <text evidence="10">Dimer of identical or non-identical chains, which can be either B (brain type) or M (muscle type). With MM being the major form in skeletal muscle and myocardium, MB existing in myocardium, and BB existing in many tissues, especially brain. Interacts with SLC12A6 (via C-terminus); the interaction may be required for SLC12A6 potassium-chloride cotransport activity.</text>
</comment>
<dbReference type="GO" id="GO:0004111">
    <property type="term" value="F:creatine kinase activity"/>
    <property type="evidence" value="ECO:0007669"/>
    <property type="project" value="UniProtKB-EC"/>
</dbReference>
<dbReference type="SUPFAM" id="SSF48034">
    <property type="entry name" value="Guanido kinase N-terminal domain"/>
    <property type="match status" value="1"/>
</dbReference>
<dbReference type="GO" id="GO:0140651">
    <property type="term" value="P:futile creatine cycle"/>
    <property type="evidence" value="ECO:0007669"/>
    <property type="project" value="Ensembl"/>
</dbReference>
<dbReference type="PROSITE" id="PS51510">
    <property type="entry name" value="PHOSPHAGEN_KINASE_C"/>
    <property type="match status" value="1"/>
</dbReference>
<keyword evidence="6 13" id="KW-0067">ATP-binding</keyword>
<dbReference type="InterPro" id="IPR014746">
    <property type="entry name" value="Gln_synth/guanido_kin_cat_dom"/>
</dbReference>
<keyword evidence="5 13" id="KW-0418">Kinase</keyword>
<dbReference type="PROSITE" id="PS00112">
    <property type="entry name" value="PHOSPHAGEN_KINASE"/>
    <property type="match status" value="1"/>
</dbReference>
<dbReference type="GO" id="GO:0005524">
    <property type="term" value="F:ATP binding"/>
    <property type="evidence" value="ECO:0007669"/>
    <property type="project" value="UniProtKB-UniRule"/>
</dbReference>
<feature type="binding site" evidence="13">
    <location>
        <position position="191"/>
    </location>
    <ligand>
        <name>ATP</name>
        <dbReference type="ChEBI" id="CHEBI:30616"/>
    </ligand>
</feature>
<comment type="similarity">
    <text evidence="1 12 14">Belongs to the ATP:guanido phosphotransferase family.</text>
</comment>
<dbReference type="GO" id="GO:0005739">
    <property type="term" value="C:mitochondrion"/>
    <property type="evidence" value="ECO:0007669"/>
    <property type="project" value="Ensembl"/>
</dbReference>
<sequence>MPFSNSHNALKLRFPAEDEFPDLSAHNNHMAKVLTPELYAELRAKSTPSGFTLDDVIQTGVDNPGHPYIMTVGCVAGDEESYEVFKDLFDPIIEDRDEHKTDLNPDNLQGGDDLDPKYVLSSRVRTGRSIRGFCLPPHCSRGERRAIEKLAPSVLSALPAALSSLDGDLAGRYYALKSMTEAEQQQLIDDHFLFDKPVSPLLLASGMARDWPDARGIWCVHNDNKTFLVWVNEEDHLRVISMQKGGNMKEVFTRFCTGLTQIETLFKSKDYEFMWNPHLGYILTCPSNLGTGLRAGVHIKLPHLGKHEKFSEVLKRLRLQKRGTGGVDTAAVGGVFDVSNADRLGFSEVELVQMVVDGVKLLIEMEQRLEQGQAIDDLMPAQK</sequence>
<dbReference type="GO" id="GO:0005615">
    <property type="term" value="C:extracellular space"/>
    <property type="evidence" value="ECO:0007669"/>
    <property type="project" value="TreeGrafter"/>
</dbReference>
<dbReference type="Pfam" id="PF00217">
    <property type="entry name" value="ATP-gua_Ptrans"/>
    <property type="match status" value="1"/>
</dbReference>
<dbReference type="InterPro" id="IPR036802">
    <property type="entry name" value="ATP-guanido_PTrfase_N_sf"/>
</dbReference>
<feature type="region of interest" description="Disordered" evidence="15">
    <location>
        <begin position="96"/>
        <end position="115"/>
    </location>
</feature>
<reference evidence="18" key="2">
    <citation type="submission" date="2025-08" db="UniProtKB">
        <authorList>
            <consortium name="Ensembl"/>
        </authorList>
    </citation>
    <scope>IDENTIFICATION</scope>
</reference>
<reference evidence="18" key="3">
    <citation type="submission" date="2025-09" db="UniProtKB">
        <authorList>
            <consortium name="Ensembl"/>
        </authorList>
    </citation>
    <scope>IDENTIFICATION</scope>
</reference>
<dbReference type="FunFam" id="1.10.135.10:FF:000001">
    <property type="entry name" value="Creatine kinase M-type"/>
    <property type="match status" value="1"/>
</dbReference>
<dbReference type="GeneTree" id="ENSGT00950000182772"/>
<evidence type="ECO:0000256" key="13">
    <source>
        <dbReference type="PROSITE-ProRule" id="PRU00843"/>
    </source>
</evidence>
<evidence type="ECO:0000256" key="6">
    <source>
        <dbReference type="ARBA" id="ARBA00022840"/>
    </source>
</evidence>
<feature type="domain" description="Phosphagen kinase C-terminal" evidence="17">
    <location>
        <begin position="118"/>
        <end position="369"/>
    </location>
</feature>
<keyword evidence="3 13" id="KW-0808">Transferase</keyword>
<keyword evidence="19" id="KW-1185">Reference proteome</keyword>
<feature type="domain" description="Phosphagen kinase N-terminal" evidence="16">
    <location>
        <begin position="11"/>
        <end position="98"/>
    </location>
</feature>
<gene>
    <name evidence="18" type="primary">CKB</name>
</gene>
<comment type="function">
    <text evidence="9">Reversibly catalyzes the transfer of phosphate between ATP and various phosphogens (e.g. creatine phosphate). Creatine kinase isoenzymes play a central role in energy transduction in tissues with large, fluctuating energy demands, such as skeletal muscle, heart, brain and spermatozoa. Acts as a key regulator of adaptive thermogenesis as part of the futile creatine cycle: localizes to the mitochondria of thermogenic fat cells and acts by mediating phosphorylation of creatine to initiate a futile cycle of creatine phosphorylation and dephosphorylation. During the futile creatine cycle, creatine and N-phosphocreatine are in a futile cycle, which dissipates the high energy charge of N-phosphocreatine as heat without performing any mechanical or chemical work.</text>
</comment>
<dbReference type="GO" id="GO:0046314">
    <property type="term" value="P:phosphocreatine biosynthetic process"/>
    <property type="evidence" value="ECO:0007669"/>
    <property type="project" value="Ensembl"/>
</dbReference>
<dbReference type="InterPro" id="IPR022415">
    <property type="entry name" value="ATP-guanido_PTrfase_AS"/>
</dbReference>
<organism evidence="18 19">
    <name type="scientific">Nomascus leucogenys</name>
    <name type="common">Northern white-cheeked gibbon</name>
    <name type="synonym">Hylobates leucogenys</name>
    <dbReference type="NCBI Taxonomy" id="61853"/>
    <lineage>
        <taxon>Eukaryota</taxon>
        <taxon>Metazoa</taxon>
        <taxon>Chordata</taxon>
        <taxon>Craniata</taxon>
        <taxon>Vertebrata</taxon>
        <taxon>Euteleostomi</taxon>
        <taxon>Mammalia</taxon>
        <taxon>Eutheria</taxon>
        <taxon>Euarchontoglires</taxon>
        <taxon>Primates</taxon>
        <taxon>Haplorrhini</taxon>
        <taxon>Catarrhini</taxon>
        <taxon>Hylobatidae</taxon>
        <taxon>Nomascus</taxon>
    </lineage>
</organism>
<feature type="binding site" evidence="13">
    <location>
        <begin position="322"/>
        <end position="327"/>
    </location>
    <ligand>
        <name>ATP</name>
        <dbReference type="ChEBI" id="CHEBI:30616"/>
    </ligand>
</feature>